<dbReference type="Pfam" id="PF01266">
    <property type="entry name" value="DAO"/>
    <property type="match status" value="1"/>
</dbReference>
<organism evidence="4 5">
    <name type="scientific">Rouxiella badensis</name>
    <dbReference type="NCBI Taxonomy" id="1646377"/>
    <lineage>
        <taxon>Bacteria</taxon>
        <taxon>Pseudomonadati</taxon>
        <taxon>Pseudomonadota</taxon>
        <taxon>Gammaproteobacteria</taxon>
        <taxon>Enterobacterales</taxon>
        <taxon>Yersiniaceae</taxon>
        <taxon>Rouxiella</taxon>
    </lineage>
</organism>
<name>A0A1X0WI27_9GAMM</name>
<dbReference type="PANTHER" id="PTHR13847:SF289">
    <property type="entry name" value="GLYCINE OXIDASE"/>
    <property type="match status" value="1"/>
</dbReference>
<evidence type="ECO:0000313" key="4">
    <source>
        <dbReference type="EMBL" id="ORJ26419.1"/>
    </source>
</evidence>
<keyword evidence="2" id="KW-0472">Membrane</keyword>
<feature type="domain" description="FAD dependent oxidoreductase" evidence="3">
    <location>
        <begin position="12"/>
        <end position="355"/>
    </location>
</feature>
<dbReference type="PANTHER" id="PTHR13847">
    <property type="entry name" value="SARCOSINE DEHYDROGENASE-RELATED"/>
    <property type="match status" value="1"/>
</dbReference>
<feature type="transmembrane region" description="Helical" evidence="2">
    <location>
        <begin position="12"/>
        <end position="29"/>
    </location>
</feature>
<keyword evidence="5" id="KW-1185">Reference proteome</keyword>
<evidence type="ECO:0000256" key="1">
    <source>
        <dbReference type="ARBA" id="ARBA00023002"/>
    </source>
</evidence>
<keyword evidence="1" id="KW-0560">Oxidoreductase</keyword>
<dbReference type="AlphaFoldDB" id="A0A1X0WI27"/>
<keyword evidence="2" id="KW-0812">Transmembrane</keyword>
<dbReference type="EMBL" id="MRWE01000007">
    <property type="protein sequence ID" value="ORJ26419.1"/>
    <property type="molecule type" value="Genomic_DNA"/>
</dbReference>
<dbReference type="SUPFAM" id="SSF51905">
    <property type="entry name" value="FAD/NAD(P)-binding domain"/>
    <property type="match status" value="1"/>
</dbReference>
<dbReference type="STRING" id="1646377.BS640_06155"/>
<evidence type="ECO:0000259" key="3">
    <source>
        <dbReference type="Pfam" id="PF01266"/>
    </source>
</evidence>
<dbReference type="GeneID" id="93565553"/>
<protein>
    <submittedName>
        <fullName evidence="4">D-amino-acid oxidase</fullName>
    </submittedName>
</protein>
<keyword evidence="2" id="KW-1133">Transmembrane helix</keyword>
<dbReference type="InterPro" id="IPR006076">
    <property type="entry name" value="FAD-dep_OxRdtase"/>
</dbReference>
<dbReference type="GO" id="GO:0005737">
    <property type="term" value="C:cytoplasm"/>
    <property type="evidence" value="ECO:0007669"/>
    <property type="project" value="TreeGrafter"/>
</dbReference>
<dbReference type="InterPro" id="IPR036188">
    <property type="entry name" value="FAD/NAD-bd_sf"/>
</dbReference>
<sequence length="376" mass="40039">MSSSTEHATKTVAVIGAGIIGISSAVHLLRRGQQVTLFTEAELVSGASGRSLSWLNSAADRTREYHALRMAGIDRYRTLFAQDSSRDWLRFDGGLYWGEDKAAETLTRHAYEFAHGYDSHLTGLASVSQIDPQVRAEAVAESALFNPGEGWVSLPHLANYLMAEFHRLGGQLYEYAGKTSVITDASGKAVGVKTGNGETFSADRVLVACGPQTPEVVAPLGVTIPNGSPLSMLVITQPVENSVKVVLNTPRVAVRPNPGKTLALDHDWYESAITRSAAGEYSIPETVVDELVAEAAKVLEGAESLKAASWKIGLKPVPGDGEPVLGELQSVPGCYVAFTHSGATLALIVGELLASEIASGEKHPMLATFRPERFTA</sequence>
<dbReference type="Proteomes" id="UP000192536">
    <property type="component" value="Unassembled WGS sequence"/>
</dbReference>
<gene>
    <name evidence="4" type="ORF">BS640_06155</name>
</gene>
<dbReference type="Gene3D" id="3.50.50.60">
    <property type="entry name" value="FAD/NAD(P)-binding domain"/>
    <property type="match status" value="1"/>
</dbReference>
<accession>A0A1X0WI27</accession>
<proteinExistence type="predicted"/>
<evidence type="ECO:0000256" key="2">
    <source>
        <dbReference type="SAM" id="Phobius"/>
    </source>
</evidence>
<comment type="caution">
    <text evidence="4">The sequence shown here is derived from an EMBL/GenBank/DDBJ whole genome shotgun (WGS) entry which is preliminary data.</text>
</comment>
<reference evidence="4 5" key="1">
    <citation type="journal article" date="2017" name="Int. J. Syst. Evol. Microbiol.">
        <title>Rouxiella badensis sp. nov. and Rouxiella silvae sp. nov. isolated from peat bog soil in Germany and emendation of the genus description.</title>
        <authorList>
            <person name="Le Fleche-Mateos A."/>
            <person name="Kugler J.H."/>
            <person name="Hansen S.H."/>
            <person name="Syldatk C."/>
            <person name="Hausmann R."/>
            <person name="Lomprez F."/>
            <person name="Vandenbogaert M."/>
            <person name="Manuguerra J.C."/>
            <person name="Grimont P.A."/>
        </authorList>
    </citation>
    <scope>NUCLEOTIDE SEQUENCE [LARGE SCALE GENOMIC DNA]</scope>
    <source>
        <strain evidence="4 5">DSM 100043</strain>
    </source>
</reference>
<dbReference type="Gene3D" id="3.30.9.10">
    <property type="entry name" value="D-Amino Acid Oxidase, subunit A, domain 2"/>
    <property type="match status" value="1"/>
</dbReference>
<dbReference type="RefSeq" id="WP_084912183.1">
    <property type="nucleotide sequence ID" value="NZ_CP049603.1"/>
</dbReference>
<evidence type="ECO:0000313" key="5">
    <source>
        <dbReference type="Proteomes" id="UP000192536"/>
    </source>
</evidence>
<dbReference type="GO" id="GO:0016491">
    <property type="term" value="F:oxidoreductase activity"/>
    <property type="evidence" value="ECO:0007669"/>
    <property type="project" value="UniProtKB-KW"/>
</dbReference>